<dbReference type="InterPro" id="IPR051792">
    <property type="entry name" value="GGT_bact"/>
</dbReference>
<keyword evidence="13" id="KW-0732">Signal</keyword>
<keyword evidence="15" id="KW-1185">Reference proteome</keyword>
<evidence type="ECO:0000256" key="10">
    <source>
        <dbReference type="PIRSR" id="PIRSR600101-2"/>
    </source>
</evidence>
<evidence type="ECO:0000256" key="6">
    <source>
        <dbReference type="ARBA" id="ARBA00023145"/>
    </source>
</evidence>
<dbReference type="GO" id="GO:0036374">
    <property type="term" value="F:glutathione hydrolase activity"/>
    <property type="evidence" value="ECO:0007669"/>
    <property type="project" value="UniProtKB-UniRule"/>
</dbReference>
<feature type="binding site" evidence="10">
    <location>
        <position position="496"/>
    </location>
    <ligand>
        <name>L-glutamate</name>
        <dbReference type="ChEBI" id="CHEBI:29985"/>
    </ligand>
</feature>
<dbReference type="Proteomes" id="UP000265431">
    <property type="component" value="Unassembled WGS sequence"/>
</dbReference>
<sequence>MKPSTLLCPAFVLVALAACQPQSGNSVPDRPTLEETEQAPAPRIWDKGAMVAAADPRAVEAGLKILREGGTAIDAAIAVHTVLGLVEPQSSGIGGGAFMVYYDHEDDALTVFDGRETAPQAADENLFVIDGEVLDYVTAWQSGRSAGVPGMIALYKAAHEAEGQAEWGSLFQPAIDLAREGFEVSPRLAGLLANERLRDAVRLDEDENASAYFFPEGEPLTVGTVRDNPAYADLLQSVAASGPSAFYEGDNAQAIIDVLGQEPLPGAMTLDDLSSYSVKLRPAVCGDHETMRICSAPPPSSGAVTQNMIWGLYERITEGSSPGYSDEKLAAWVDAQRLAYADRDHYVADADFVQVPTSDLIDPRYLDARVADVFAPDGNPQAGDPGEVLGRGSIIGMWGRDLTDETPGTTHISIIDKQGNAVSMTATVESAFGNSRMVNGYLLNNELTDFSRQPTINSLPVANAPAGGKRPRSSMSPTMVFDQDGDLFMVTGSPGGNSIVAYVSKTIVGVLDWGLSAQEAINLPNVIARGPSVGVEIDVERGQDWADMLSAAGYPVEERTGENSGLHVIIVRGNGLEGGADPRREGVALALD</sequence>
<reference evidence="14 15" key="1">
    <citation type="submission" date="2018-08" db="EMBL/GenBank/DDBJ databases">
        <title>Henriciella mobilis sp. nov., isolated from seawater.</title>
        <authorList>
            <person name="Cheng H."/>
            <person name="Wu Y.-H."/>
            <person name="Xu X.-W."/>
            <person name="Guo L.-L."/>
        </authorList>
    </citation>
    <scope>NUCLEOTIDE SEQUENCE [LARGE SCALE GENOMIC DNA]</scope>
    <source>
        <strain evidence="14 15">CCUG66934</strain>
    </source>
</reference>
<dbReference type="SUPFAM" id="SSF56235">
    <property type="entry name" value="N-terminal nucleophile aminohydrolases (Ntn hydrolases)"/>
    <property type="match status" value="1"/>
</dbReference>
<accession>A0A399QZ57</accession>
<dbReference type="RefSeq" id="WP_119378693.1">
    <property type="nucleotide sequence ID" value="NZ_QWGB01000005.1"/>
</dbReference>
<dbReference type="GO" id="GO:0006751">
    <property type="term" value="P:glutathione catabolic process"/>
    <property type="evidence" value="ECO:0007669"/>
    <property type="project" value="UniProtKB-UniRule"/>
</dbReference>
<protein>
    <recommendedName>
        <fullName evidence="11">Glutathione hydrolase proenzyme</fullName>
        <ecNumber evidence="11">2.3.2.2</ecNumber>
        <ecNumber evidence="11">3.4.19.13</ecNumber>
    </recommendedName>
    <component>
        <recommendedName>
            <fullName evidence="11">Glutathione hydrolase large chain</fullName>
        </recommendedName>
    </component>
    <component>
        <recommendedName>
            <fullName evidence="11">Glutathione hydrolase small chain</fullName>
        </recommendedName>
    </component>
</protein>
<comment type="caution">
    <text evidence="14">The sequence shown here is derived from an EMBL/GenBank/DDBJ whole genome shotgun (WGS) entry which is preliminary data.</text>
</comment>
<comment type="subunit">
    <text evidence="11">This enzyme consists of two polypeptide chains, which are synthesized in precursor form from a single polypeptide.</text>
</comment>
<evidence type="ECO:0000256" key="4">
    <source>
        <dbReference type="ARBA" id="ARBA00022679"/>
    </source>
</evidence>
<comment type="pathway">
    <text evidence="11">Sulfur metabolism; glutathione metabolism.</text>
</comment>
<evidence type="ECO:0000256" key="7">
    <source>
        <dbReference type="ARBA" id="ARBA00023315"/>
    </source>
</evidence>
<keyword evidence="7 11" id="KW-0012">Acyltransferase</keyword>
<proteinExistence type="inferred from homology"/>
<feature type="region of interest" description="Disordered" evidence="12">
    <location>
        <begin position="22"/>
        <end position="41"/>
    </location>
</feature>
<keyword evidence="5 11" id="KW-0378">Hydrolase</keyword>
<dbReference type="PROSITE" id="PS00462">
    <property type="entry name" value="G_GLU_TRANSPEPTIDASE"/>
    <property type="match status" value="1"/>
</dbReference>
<evidence type="ECO:0000256" key="2">
    <source>
        <dbReference type="ARBA" id="ARBA00001089"/>
    </source>
</evidence>
<dbReference type="OrthoDB" id="9781342at2"/>
<keyword evidence="11" id="KW-0317">Glutathione biosynthesis</keyword>
<evidence type="ECO:0000256" key="12">
    <source>
        <dbReference type="SAM" id="MobiDB-lite"/>
    </source>
</evidence>
<dbReference type="PROSITE" id="PS51257">
    <property type="entry name" value="PROKAR_LIPOPROTEIN"/>
    <property type="match status" value="1"/>
</dbReference>
<dbReference type="EC" id="2.3.2.2" evidence="11"/>
<dbReference type="NCBIfam" id="TIGR00066">
    <property type="entry name" value="g_glut_trans"/>
    <property type="match status" value="1"/>
</dbReference>
<evidence type="ECO:0000313" key="14">
    <source>
        <dbReference type="EMBL" id="RIJ23504.1"/>
    </source>
</evidence>
<dbReference type="GO" id="GO:0006750">
    <property type="term" value="P:glutathione biosynthetic process"/>
    <property type="evidence" value="ECO:0007669"/>
    <property type="project" value="UniProtKB-KW"/>
</dbReference>
<evidence type="ECO:0000256" key="5">
    <source>
        <dbReference type="ARBA" id="ARBA00022801"/>
    </source>
</evidence>
<evidence type="ECO:0000256" key="8">
    <source>
        <dbReference type="ARBA" id="ARBA00047417"/>
    </source>
</evidence>
<dbReference type="PANTHER" id="PTHR43199">
    <property type="entry name" value="GLUTATHIONE HYDROLASE"/>
    <property type="match status" value="1"/>
</dbReference>
<evidence type="ECO:0000256" key="11">
    <source>
        <dbReference type="RuleBase" id="RU368036"/>
    </source>
</evidence>
<dbReference type="UniPathway" id="UPA00204"/>
<dbReference type="Gene3D" id="1.10.246.130">
    <property type="match status" value="1"/>
</dbReference>
<dbReference type="Pfam" id="PF01019">
    <property type="entry name" value="G_glu_transpept"/>
    <property type="match status" value="1"/>
</dbReference>
<dbReference type="AlphaFoldDB" id="A0A399QZ57"/>
<comment type="PTM">
    <text evidence="11">Cleaved by autocatalysis into a large and a small subunit.</text>
</comment>
<comment type="catalytic activity">
    <reaction evidence="2 11">
        <text>glutathione + H2O = L-cysteinylglycine + L-glutamate</text>
        <dbReference type="Rhea" id="RHEA:28807"/>
        <dbReference type="ChEBI" id="CHEBI:15377"/>
        <dbReference type="ChEBI" id="CHEBI:29985"/>
        <dbReference type="ChEBI" id="CHEBI:57925"/>
        <dbReference type="ChEBI" id="CHEBI:61694"/>
        <dbReference type="EC" id="3.4.19.13"/>
    </reaction>
</comment>
<dbReference type="PANTHER" id="PTHR43199:SF1">
    <property type="entry name" value="GLUTATHIONE HYDROLASE PROENZYME"/>
    <property type="match status" value="1"/>
</dbReference>
<evidence type="ECO:0000313" key="15">
    <source>
        <dbReference type="Proteomes" id="UP000265431"/>
    </source>
</evidence>
<gene>
    <name evidence="14" type="primary">ggt</name>
    <name evidence="14" type="ORF">D1224_04370</name>
</gene>
<dbReference type="EC" id="3.4.19.13" evidence="11"/>
<dbReference type="InterPro" id="IPR043138">
    <property type="entry name" value="GGT_lsub"/>
</dbReference>
<feature type="chain" id="PRO_5017310451" description="Glutathione hydrolase proenzyme" evidence="13">
    <location>
        <begin position="18"/>
        <end position="592"/>
    </location>
</feature>
<organism evidence="14 15">
    <name type="scientific">Henriciella barbarensis</name>
    <dbReference type="NCBI Taxonomy" id="86342"/>
    <lineage>
        <taxon>Bacteria</taxon>
        <taxon>Pseudomonadati</taxon>
        <taxon>Pseudomonadota</taxon>
        <taxon>Alphaproteobacteria</taxon>
        <taxon>Hyphomonadales</taxon>
        <taxon>Hyphomonadaceae</taxon>
        <taxon>Henriciella</taxon>
    </lineage>
</organism>
<feature type="signal peptide" evidence="13">
    <location>
        <begin position="1"/>
        <end position="17"/>
    </location>
</feature>
<dbReference type="InterPro" id="IPR029055">
    <property type="entry name" value="Ntn_hydrolases_N"/>
</dbReference>
<comment type="similarity">
    <text evidence="3 11">Belongs to the gamma-glutamyltransferase family.</text>
</comment>
<feature type="binding site" evidence="10">
    <location>
        <position position="115"/>
    </location>
    <ligand>
        <name>L-glutamate</name>
        <dbReference type="ChEBI" id="CHEBI:29985"/>
    </ligand>
</feature>
<feature type="binding site" evidence="10">
    <location>
        <begin position="473"/>
        <end position="474"/>
    </location>
    <ligand>
        <name>L-glutamate</name>
        <dbReference type="ChEBI" id="CHEBI:29985"/>
    </ligand>
</feature>
<keyword evidence="6 11" id="KW-0865">Zymogen</keyword>
<dbReference type="InterPro" id="IPR000101">
    <property type="entry name" value="GGT_peptidase"/>
</dbReference>
<evidence type="ECO:0000256" key="3">
    <source>
        <dbReference type="ARBA" id="ARBA00009381"/>
    </source>
</evidence>
<keyword evidence="4 11" id="KW-0808">Transferase</keyword>
<feature type="binding site" evidence="10">
    <location>
        <position position="449"/>
    </location>
    <ligand>
        <name>L-glutamate</name>
        <dbReference type="ChEBI" id="CHEBI:29985"/>
    </ligand>
</feature>
<dbReference type="PRINTS" id="PR01210">
    <property type="entry name" value="GGTRANSPTASE"/>
</dbReference>
<evidence type="ECO:0000256" key="9">
    <source>
        <dbReference type="PIRSR" id="PIRSR600101-1"/>
    </source>
</evidence>
<dbReference type="GO" id="GO:0103068">
    <property type="term" value="F:leukotriene C4 gamma-glutamyl transferase activity"/>
    <property type="evidence" value="ECO:0007669"/>
    <property type="project" value="UniProtKB-EC"/>
</dbReference>
<comment type="catalytic activity">
    <reaction evidence="1 11">
        <text>an S-substituted glutathione + H2O = an S-substituted L-cysteinylglycine + L-glutamate</text>
        <dbReference type="Rhea" id="RHEA:59468"/>
        <dbReference type="ChEBI" id="CHEBI:15377"/>
        <dbReference type="ChEBI" id="CHEBI:29985"/>
        <dbReference type="ChEBI" id="CHEBI:90779"/>
        <dbReference type="ChEBI" id="CHEBI:143103"/>
        <dbReference type="EC" id="3.4.19.13"/>
    </reaction>
</comment>
<feature type="active site" description="Nucleophile" evidence="9">
    <location>
        <position position="409"/>
    </location>
</feature>
<name>A0A399QZ57_9PROT</name>
<dbReference type="Gene3D" id="3.60.20.40">
    <property type="match status" value="1"/>
</dbReference>
<dbReference type="EMBL" id="QWGB01000005">
    <property type="protein sequence ID" value="RIJ23504.1"/>
    <property type="molecule type" value="Genomic_DNA"/>
</dbReference>
<dbReference type="InterPro" id="IPR043137">
    <property type="entry name" value="GGT_ssub_C"/>
</dbReference>
<dbReference type="InterPro" id="IPR055262">
    <property type="entry name" value="GGT_CS"/>
</dbReference>
<evidence type="ECO:0000256" key="13">
    <source>
        <dbReference type="SAM" id="SignalP"/>
    </source>
</evidence>
<evidence type="ECO:0000256" key="1">
    <source>
        <dbReference type="ARBA" id="ARBA00001049"/>
    </source>
</evidence>
<comment type="catalytic activity">
    <reaction evidence="8 11">
        <text>an N-terminal (5-L-glutamyl)-[peptide] + an alpha-amino acid = 5-L-glutamyl amino acid + an N-terminal L-alpha-aminoacyl-[peptide]</text>
        <dbReference type="Rhea" id="RHEA:23904"/>
        <dbReference type="Rhea" id="RHEA-COMP:9780"/>
        <dbReference type="Rhea" id="RHEA-COMP:9795"/>
        <dbReference type="ChEBI" id="CHEBI:77644"/>
        <dbReference type="ChEBI" id="CHEBI:78597"/>
        <dbReference type="ChEBI" id="CHEBI:78599"/>
        <dbReference type="ChEBI" id="CHEBI:78608"/>
        <dbReference type="EC" id="2.3.2.2"/>
    </reaction>
</comment>